<protein>
    <recommendedName>
        <fullName evidence="4">DUF1345 domain-containing protein</fullName>
    </recommendedName>
</protein>
<sequence>MGLRAAPEFCRVQTAPLDDADSRWTWLSSLDTAPGLGWRLVVPWQNGSPLMRAGRGGADRHVVPSGLMPADLPVRPPSDDGFVLAKAKFATVLVAGIAVGLAVSLTGHAEFGPLVGWDVATLVYLTWVWVLIWPMDAEETARHAVRNDPTRAVAEIVLLLAAVASLVSVGFVLARAAETSGTSELLRVGLGVLSVVLSWTIVHTIFTLRYARLYYYDADGGIDFNQPDPPDYGDFAYVAFSIGMTFQVSDTSLSTREIRRTALRHALFSYLFGTGLLATTINLVASISSSN</sequence>
<dbReference type="Proteomes" id="UP000649573">
    <property type="component" value="Unassembled WGS sequence"/>
</dbReference>
<keyword evidence="1" id="KW-1133">Transmembrane helix</keyword>
<dbReference type="EMBL" id="BMRE01000079">
    <property type="protein sequence ID" value="GGU82044.1"/>
    <property type="molecule type" value="Genomic_DNA"/>
</dbReference>
<feature type="transmembrane region" description="Helical" evidence="1">
    <location>
        <begin position="267"/>
        <end position="288"/>
    </location>
</feature>
<dbReference type="InterPro" id="IPR009781">
    <property type="entry name" value="DUF1345"/>
</dbReference>
<keyword evidence="3" id="KW-1185">Reference proteome</keyword>
<accession>A0ABQ2VED2</accession>
<evidence type="ECO:0000313" key="2">
    <source>
        <dbReference type="EMBL" id="GGU82044.1"/>
    </source>
</evidence>
<feature type="transmembrane region" description="Helical" evidence="1">
    <location>
        <begin position="114"/>
        <end position="132"/>
    </location>
</feature>
<dbReference type="Pfam" id="PF07077">
    <property type="entry name" value="DUF1345"/>
    <property type="match status" value="1"/>
</dbReference>
<keyword evidence="1" id="KW-0812">Transmembrane</keyword>
<evidence type="ECO:0000256" key="1">
    <source>
        <dbReference type="SAM" id="Phobius"/>
    </source>
</evidence>
<feature type="transmembrane region" description="Helical" evidence="1">
    <location>
        <begin position="185"/>
        <end position="206"/>
    </location>
</feature>
<evidence type="ECO:0000313" key="3">
    <source>
        <dbReference type="Proteomes" id="UP000649573"/>
    </source>
</evidence>
<comment type="caution">
    <text evidence="2">The sequence shown here is derived from an EMBL/GenBank/DDBJ whole genome shotgun (WGS) entry which is preliminary data.</text>
</comment>
<organism evidence="2 3">
    <name type="scientific">Lentzea flava</name>
    <dbReference type="NCBI Taxonomy" id="103732"/>
    <lineage>
        <taxon>Bacteria</taxon>
        <taxon>Bacillati</taxon>
        <taxon>Actinomycetota</taxon>
        <taxon>Actinomycetes</taxon>
        <taxon>Pseudonocardiales</taxon>
        <taxon>Pseudonocardiaceae</taxon>
        <taxon>Lentzea</taxon>
    </lineage>
</organism>
<proteinExistence type="predicted"/>
<feature type="transmembrane region" description="Helical" evidence="1">
    <location>
        <begin position="89"/>
        <end position="107"/>
    </location>
</feature>
<name>A0ABQ2VED2_9PSEU</name>
<evidence type="ECO:0008006" key="4">
    <source>
        <dbReference type="Google" id="ProtNLM"/>
    </source>
</evidence>
<feature type="transmembrane region" description="Helical" evidence="1">
    <location>
        <begin position="152"/>
        <end position="173"/>
    </location>
</feature>
<reference evidence="3" key="1">
    <citation type="journal article" date="2019" name="Int. J. Syst. Evol. Microbiol.">
        <title>The Global Catalogue of Microorganisms (GCM) 10K type strain sequencing project: providing services to taxonomists for standard genome sequencing and annotation.</title>
        <authorList>
            <consortium name="The Broad Institute Genomics Platform"/>
            <consortium name="The Broad Institute Genome Sequencing Center for Infectious Disease"/>
            <person name="Wu L."/>
            <person name="Ma J."/>
        </authorList>
    </citation>
    <scope>NUCLEOTIDE SEQUENCE [LARGE SCALE GENOMIC DNA]</scope>
    <source>
        <strain evidence="3">JCM 3296</strain>
    </source>
</reference>
<keyword evidence="1" id="KW-0472">Membrane</keyword>
<gene>
    <name evidence="2" type="ORF">GCM10010178_85760</name>
</gene>